<organism evidence="7 8">
    <name type="scientific">Lymnaea stagnalis</name>
    <name type="common">Great pond snail</name>
    <name type="synonym">Helix stagnalis</name>
    <dbReference type="NCBI Taxonomy" id="6523"/>
    <lineage>
        <taxon>Eukaryota</taxon>
        <taxon>Metazoa</taxon>
        <taxon>Spiralia</taxon>
        <taxon>Lophotrochozoa</taxon>
        <taxon>Mollusca</taxon>
        <taxon>Gastropoda</taxon>
        <taxon>Heterobranchia</taxon>
        <taxon>Euthyneura</taxon>
        <taxon>Panpulmonata</taxon>
        <taxon>Hygrophila</taxon>
        <taxon>Lymnaeoidea</taxon>
        <taxon>Lymnaeidae</taxon>
        <taxon>Lymnaea</taxon>
    </lineage>
</organism>
<evidence type="ECO:0000256" key="2">
    <source>
        <dbReference type="ARBA" id="ARBA00022737"/>
    </source>
</evidence>
<dbReference type="Gene3D" id="2.130.10.10">
    <property type="entry name" value="YVTN repeat-like/Quinoprotein amine dehydrogenase"/>
    <property type="match status" value="1"/>
</dbReference>
<feature type="region of interest" description="Disordered" evidence="4">
    <location>
        <begin position="1289"/>
        <end position="1367"/>
    </location>
</feature>
<dbReference type="InterPro" id="IPR023362">
    <property type="entry name" value="PH-BEACH_dom"/>
</dbReference>
<dbReference type="Pfam" id="PF16057">
    <property type="entry name" value="DUF4800"/>
    <property type="match status" value="1"/>
</dbReference>
<dbReference type="Proteomes" id="UP001497497">
    <property type="component" value="Unassembled WGS sequence"/>
</dbReference>
<dbReference type="PROSITE" id="PS50082">
    <property type="entry name" value="WD_REPEATS_2"/>
    <property type="match status" value="2"/>
</dbReference>
<dbReference type="FunFam" id="1.10.1540.10:FF:000001">
    <property type="entry name" value="neurobeachin isoform X1"/>
    <property type="match status" value="1"/>
</dbReference>
<dbReference type="InterPro" id="IPR036372">
    <property type="entry name" value="BEACH_dom_sf"/>
</dbReference>
<evidence type="ECO:0000313" key="7">
    <source>
        <dbReference type="EMBL" id="CAL1546885.1"/>
    </source>
</evidence>
<proteinExistence type="predicted"/>
<evidence type="ECO:0000259" key="5">
    <source>
        <dbReference type="PROSITE" id="PS50197"/>
    </source>
</evidence>
<sequence length="2671" mass="301358">MLQHLGQVAQKCSEDIIKDFNVESLDLMAAILKCLVIICRNYDNVLLVASCDFVKQAITIAQAVLSKQTEQSSEPDFTAEKVVDFVKLVLHFLECLYDHYFVWRKRLKGWLVDVEQLLSKPALVHNEVIPFFHECFQKPRLSHELQLRLLHMFGAVMSGSQTNATLTVTPATLDVLLSLLSGRAACCARISDRDRVEIQRIVLRCVVIMIHKIHSCSPDERQVEVPEVFSSYMQVMLGISSKVHEPEILILIVDAIRDMVNSPDKLALQTLLLRDDLFEALALLIKNPQFQGEDVQRLACSVINTLAALLSGSTKAKIMFEKCVGHNEFLEILQGCGQPSKELLQSLLNLVVETPYETMKTTAVRNTQATVLLMKWLVKIESHDLQIWLSEELKKLCTSSYGNRMACCKGKMVGGIISLLAQHSQLQLQTVGNLIFLLERLGNLSISASELKGLINLMKPGEDQKQYPFTTRLMRAISTMARRDGICGPLHFFDIQNLSDVISLPGIRKWPGPGFTFFTLVCLDTTPSLDAFGQLGSPLSFRRILYSFSSSSGSGFEAFVTPSHHLAVATFNKKEFSTVTVSDFIFDDGLWHSVCVGHIAGRRFSSSQGQVFVYIDGVLRTSAYLKFPSLSEPFNICRVGSPGVRIGVEAVNDVPAYHQAEVKKVSPLKSIFTFAIRGGETSSYGPGVNTFTSGTQDDTLGPSICLYGQLESICVFNDLLTLEQVKALNKTGFNSLFHFTSDPAIADLPVKLIARYNAKACKSQICADLSPYQNHGTFPGNKCINWDLRDVINCLGGIQVLFPLLEMLDQTIIEMPMESPSSPTKTEAYELDLDEWAVVTSGTSVSSELKLEHNQLAAFITMLRYVLKGKTVNKDNFVRTHCASTLGMLMQKVHRDMMDVTVLMSIQYLIEDCDDTPSVKSTLLQHIYHYILFDFSLWSKTHFAVRIGHIQYLSTIIKEDRKYFRKKYGVQFFLDIIRAYYGGLSEEDSKSIRVSLLQLIKFYIMNSITVEELTQLMGFILSVKQPTLVLEAMDLMIALLESPSRKQDQLVLLLYEQNQAEMFYKLLTYPHQPIIFYEKVVKILFILLKTERVYEKNKSRLKLSDIGHAGLINLMAHYEISAPMIKRFIEQVAFTETSQTYSAVLSILGLVHGCGLDIKSEASRQLLAIIVSKTGAAKGFAKQLGWQENITRLLTVERRRAFTLTNPSKVDSSHAESRSSGAESVKLTSNGPNLHLPTLSEPLGQHVLNLPLTTLSESMDQHVPNVPVPTLLEQLDQLVPDVSSSISNTSFSSSGFEGDSALDNSQSSLNTLRSSPQLNSSLDDSHRSDDWLRGSSDNLLQEDGDSRRSSVDDLLGGPDDSRRGSTALQGENFKKVLDHVGVQLTDAIEQKEELCQNILIILLSIMWKGIEGSSKEIWKERCQVFTWIDELGESHELIRPPEEIKRRLLEMMLHNCMMDIRSSGVQTPLALSENAIELIRLVQGFVTKPDAPPESFSNRLLEDVMSLLDALGVWDTEAMVAWTEMVHRGFSVLLAFSKQPDLELVSSSTVRLHSLVQTKLISSSAEASYILGVLNSMIIKSIEANSDNYAYLMPVLRALIEKGQELLTTSIHLPHLPKSSMSPTFFDDFKTYVYSDEWQTFIKSYVGPQMTHFIEMNFEESAQTMMHFWSDCHEEMMMNHHKHNREIGESRLRFKNQIETEYRKKVDHENRRFQNVMAQQKNQHLFSLRQWRATKRFFNGERGAWKDKHQQVVHWKLSNQENFQRMKVKLTQNYNFDSHINASHLRDNVGMYSTGAPSHPRDNVGMYSTGDPSDLRDNVGMYSTGPPSHLRDRKILIFLGAIDTGTSLRLEELKGVKEALVSKENIADDTLGDEEWSAISASSANIEEYTGREKLVVSADCELITVTDDIKGRLEVTTTHVYFFDCSPHKEEGGEDFKWSLSRLREIHFRRYNLRRSALEVFLIDQTNYFINFPEKTLRNKIYSHILSLRPLNLIYKGQRSPGDLLRASGLTQKWVNREISNFEYLMQLNTIAGRTYNDLSQYHVFPWILMDYTSKFLDLENPNTFRDLSKPIGAVNSRNEEEVREKYDTFEDPSGIIEKFHYGTHYSNAASVMHYLVRVEPFTTLHIELQSGKFDVADRQFHSIPGSFSSLMDNPNDVKELIPEFFYFPEFLVNFNGFDLGRLQITKESVDDVKLPPWASTPEEFIYKHRQALESEYVSAHLHNWIDLIFGYKQKGPAAVEALNVFYYVTYEGAVDLDAIQDPKERLSVEGMIRNFGQTPSQLLKEPHPRRLTFDEAVVKTTKSGKPMSVFNFLKDLKPFFVDVSNDLDPLVYVNVPRSQSRSILQQGMPDSLITITEDGVIGVHGWLPFDKSIPNFYTFDKDATMLSPKTKKRVGGSFCPGLRVTAKLFVVSHDAKLLFSGGYWDNSLQVYSLGRPKVVNHIIRHIDIVTCLALDNCGRHLVSGSRDTTCMVWEITQQAGVSVNLNPKPLQTLYGHDSEVTAVHISTELDLVVSASKDGTVILHTVLKGHYTMTLRAPSQLGWTLDIPLMAVSDTGQIVLYCVEMEKQAGEGRKRQQERLCLHLYSVNGKHLFSEPLKYSLGDLCMSGDHLILGNTAGQLVVMEIFGLRPITTMDLLVPIQCVTLSNGSSHILAGLKDGKLIIVGNKGK</sequence>
<dbReference type="Gene3D" id="2.30.29.30">
    <property type="entry name" value="Pleckstrin-homology domain (PH domain)/Phosphotyrosine-binding domain (PTB)"/>
    <property type="match status" value="1"/>
</dbReference>
<dbReference type="PANTHER" id="PTHR13743">
    <property type="entry name" value="BEIGE/BEACH-RELATED"/>
    <property type="match status" value="1"/>
</dbReference>
<dbReference type="Pfam" id="PF20426">
    <property type="entry name" value="NBCH_WD40"/>
    <property type="match status" value="1"/>
</dbReference>
<dbReference type="PROSITE" id="PS00678">
    <property type="entry name" value="WD_REPEATS_1"/>
    <property type="match status" value="1"/>
</dbReference>
<feature type="domain" description="BEACH" evidence="5">
    <location>
        <begin position="2000"/>
        <end position="2292"/>
    </location>
</feature>
<dbReference type="SUPFAM" id="SSF49899">
    <property type="entry name" value="Concanavalin A-like lectins/glucanases"/>
    <property type="match status" value="1"/>
</dbReference>
<dbReference type="InterPro" id="IPR013320">
    <property type="entry name" value="ConA-like_dom_sf"/>
</dbReference>
<evidence type="ECO:0000313" key="8">
    <source>
        <dbReference type="Proteomes" id="UP001497497"/>
    </source>
</evidence>
<feature type="domain" description="BEACH-type PH" evidence="6">
    <location>
        <begin position="1890"/>
        <end position="1987"/>
    </location>
</feature>
<dbReference type="CDD" id="cd01201">
    <property type="entry name" value="PH_BEACH"/>
    <property type="match status" value="1"/>
</dbReference>
<feature type="compositionally biased region" description="Polar residues" evidence="4">
    <location>
        <begin position="1218"/>
        <end position="1232"/>
    </location>
</feature>
<dbReference type="InterPro" id="IPR036322">
    <property type="entry name" value="WD40_repeat_dom_sf"/>
</dbReference>
<dbReference type="PROSITE" id="PS51783">
    <property type="entry name" value="PH_BEACH"/>
    <property type="match status" value="1"/>
</dbReference>
<dbReference type="InterPro" id="IPR019775">
    <property type="entry name" value="WD40_repeat_CS"/>
</dbReference>
<dbReference type="Pfam" id="PF15787">
    <property type="entry name" value="DUF4704"/>
    <property type="match status" value="1"/>
</dbReference>
<name>A0AAV2IM26_LYMST</name>
<dbReference type="SUPFAM" id="SSF48371">
    <property type="entry name" value="ARM repeat"/>
    <property type="match status" value="1"/>
</dbReference>
<evidence type="ECO:0000256" key="1">
    <source>
        <dbReference type="ARBA" id="ARBA00022574"/>
    </source>
</evidence>
<dbReference type="InterPro" id="IPR016024">
    <property type="entry name" value="ARM-type_fold"/>
</dbReference>
<reference evidence="7 8" key="1">
    <citation type="submission" date="2024-04" db="EMBL/GenBank/DDBJ databases">
        <authorList>
            <consortium name="Genoscope - CEA"/>
            <person name="William W."/>
        </authorList>
    </citation>
    <scope>NUCLEOTIDE SEQUENCE [LARGE SCALE GENOMIC DNA]</scope>
</reference>
<dbReference type="SUPFAM" id="SSF50729">
    <property type="entry name" value="PH domain-like"/>
    <property type="match status" value="1"/>
</dbReference>
<evidence type="ECO:0000256" key="4">
    <source>
        <dbReference type="SAM" id="MobiDB-lite"/>
    </source>
</evidence>
<dbReference type="GO" id="GO:0016020">
    <property type="term" value="C:membrane"/>
    <property type="evidence" value="ECO:0007669"/>
    <property type="project" value="TreeGrafter"/>
</dbReference>
<gene>
    <name evidence="7" type="ORF">GSLYS_00020262001</name>
</gene>
<dbReference type="InterPro" id="IPR000409">
    <property type="entry name" value="BEACH_dom"/>
</dbReference>
<dbReference type="GO" id="GO:0019901">
    <property type="term" value="F:protein kinase binding"/>
    <property type="evidence" value="ECO:0007669"/>
    <property type="project" value="TreeGrafter"/>
</dbReference>
<comment type="caution">
    <text evidence="7">The sequence shown here is derived from an EMBL/GenBank/DDBJ whole genome shotgun (WGS) entry which is preliminary data.</text>
</comment>
<dbReference type="PROSITE" id="PS50197">
    <property type="entry name" value="BEACH"/>
    <property type="match status" value="1"/>
</dbReference>
<dbReference type="GO" id="GO:0008104">
    <property type="term" value="P:intracellular protein localization"/>
    <property type="evidence" value="ECO:0007669"/>
    <property type="project" value="TreeGrafter"/>
</dbReference>
<protein>
    <recommendedName>
        <fullName evidence="9">Neurobeachin</fullName>
    </recommendedName>
</protein>
<dbReference type="CDD" id="cd06071">
    <property type="entry name" value="Beach"/>
    <property type="match status" value="1"/>
</dbReference>
<dbReference type="SMART" id="SM00320">
    <property type="entry name" value="WD40"/>
    <property type="match status" value="3"/>
</dbReference>
<dbReference type="Gene3D" id="2.60.120.200">
    <property type="match status" value="1"/>
</dbReference>
<dbReference type="SUPFAM" id="SSF50978">
    <property type="entry name" value="WD40 repeat-like"/>
    <property type="match status" value="1"/>
</dbReference>
<dbReference type="EMBL" id="CAXITT010000873">
    <property type="protein sequence ID" value="CAL1546885.1"/>
    <property type="molecule type" value="Genomic_DNA"/>
</dbReference>
<dbReference type="InterPro" id="IPR046851">
    <property type="entry name" value="NBCH_WD40"/>
</dbReference>
<feature type="repeat" description="WD" evidence="3">
    <location>
        <begin position="2444"/>
        <end position="2485"/>
    </location>
</feature>
<dbReference type="GO" id="GO:0005829">
    <property type="term" value="C:cytosol"/>
    <property type="evidence" value="ECO:0007669"/>
    <property type="project" value="TreeGrafter"/>
</dbReference>
<dbReference type="InterPro" id="IPR050865">
    <property type="entry name" value="BEACH_Domain"/>
</dbReference>
<evidence type="ECO:0000256" key="3">
    <source>
        <dbReference type="PROSITE-ProRule" id="PRU00221"/>
    </source>
</evidence>
<dbReference type="InterPro" id="IPR031570">
    <property type="entry name" value="NBEA/BDCP_DUF4704"/>
</dbReference>
<dbReference type="InterPro" id="IPR001680">
    <property type="entry name" value="WD40_rpt"/>
</dbReference>
<accession>A0AAV2IM26</accession>
<feature type="compositionally biased region" description="Polar residues" evidence="4">
    <location>
        <begin position="1302"/>
        <end position="1322"/>
    </location>
</feature>
<dbReference type="SMART" id="SM01026">
    <property type="entry name" value="Beach"/>
    <property type="match status" value="1"/>
</dbReference>
<feature type="compositionally biased region" description="Basic and acidic residues" evidence="4">
    <location>
        <begin position="1323"/>
        <end position="1332"/>
    </location>
</feature>
<dbReference type="InterPro" id="IPR046852">
    <property type="entry name" value="Neurobeachin_a-sol"/>
</dbReference>
<evidence type="ECO:0000259" key="6">
    <source>
        <dbReference type="PROSITE" id="PS51783"/>
    </source>
</evidence>
<dbReference type="SUPFAM" id="SSF81837">
    <property type="entry name" value="BEACH domain"/>
    <property type="match status" value="1"/>
</dbReference>
<keyword evidence="1 3" id="KW-0853">WD repeat</keyword>
<feature type="repeat" description="WD" evidence="3">
    <location>
        <begin position="2495"/>
        <end position="2525"/>
    </location>
</feature>
<dbReference type="InterPro" id="IPR011993">
    <property type="entry name" value="PH-like_dom_sf"/>
</dbReference>
<dbReference type="Pfam" id="PF02138">
    <property type="entry name" value="Beach"/>
    <property type="match status" value="1"/>
</dbReference>
<dbReference type="Gene3D" id="1.10.1540.10">
    <property type="entry name" value="BEACH domain"/>
    <property type="match status" value="1"/>
</dbReference>
<feature type="region of interest" description="Disordered" evidence="4">
    <location>
        <begin position="1206"/>
        <end position="1240"/>
    </location>
</feature>
<dbReference type="PANTHER" id="PTHR13743:SF112">
    <property type="entry name" value="BEACH DOMAIN-CONTAINING PROTEIN"/>
    <property type="match status" value="1"/>
</dbReference>
<dbReference type="Pfam" id="PF20425">
    <property type="entry name" value="Neurobeachin"/>
    <property type="match status" value="1"/>
</dbReference>
<keyword evidence="2" id="KW-0677">Repeat</keyword>
<keyword evidence="8" id="KW-1185">Reference proteome</keyword>
<dbReference type="InterPro" id="IPR015943">
    <property type="entry name" value="WD40/YVTN_repeat-like_dom_sf"/>
</dbReference>
<dbReference type="Pfam" id="PF14844">
    <property type="entry name" value="PH_BEACH"/>
    <property type="match status" value="1"/>
</dbReference>
<evidence type="ECO:0008006" key="9">
    <source>
        <dbReference type="Google" id="ProtNLM"/>
    </source>
</evidence>